<comment type="similarity">
    <text evidence="1 2">Belongs to the acetyltransferase family. RimI subfamily.</text>
</comment>
<accession>A0A0B7IWA4</accession>
<feature type="active site" description="Proton donor" evidence="1">
    <location>
        <position position="123"/>
    </location>
</feature>
<dbReference type="GO" id="GO:0008999">
    <property type="term" value="F:protein-N-terminal-alanine acetyltransferase activity"/>
    <property type="evidence" value="ECO:0007669"/>
    <property type="project" value="UniProtKB-UniRule"/>
</dbReference>
<dbReference type="InterPro" id="IPR016181">
    <property type="entry name" value="Acyl_CoA_acyltransferase"/>
</dbReference>
<evidence type="ECO:0000313" key="4">
    <source>
        <dbReference type="EMBL" id="CEN55377.1"/>
    </source>
</evidence>
<dbReference type="NCBIfam" id="TIGR01575">
    <property type="entry name" value="rimI"/>
    <property type="match status" value="1"/>
</dbReference>
<dbReference type="InterPro" id="IPR050276">
    <property type="entry name" value="MshD_Acetyltransferase"/>
</dbReference>
<comment type="function">
    <text evidence="1 2">Acetylates the N-terminal alanine of ribosomal protein bS18.</text>
</comment>
<dbReference type="InterPro" id="IPR043690">
    <property type="entry name" value="RimI"/>
</dbReference>
<dbReference type="OrthoDB" id="9796919at2"/>
<dbReference type="EC" id="2.3.1.266" evidence="1 2"/>
<dbReference type="CDD" id="cd04301">
    <property type="entry name" value="NAT_SF"/>
    <property type="match status" value="1"/>
</dbReference>
<dbReference type="Proteomes" id="UP000056322">
    <property type="component" value="Chromosome 1"/>
</dbReference>
<feature type="active site" description="Proton acceptor" evidence="1">
    <location>
        <position position="111"/>
    </location>
</feature>
<dbReference type="STRING" id="1581680.BN1209_0324"/>
<keyword evidence="1 4" id="KW-0808">Transferase</keyword>
<sequence length="154" mass="17248">MNAPLNQPNVSFREMQIDDLDAVIQIETVNFPFPWTAGNFKDSINSGHICLVLEIDELMIGYAILMMVLDEAHLLNISISADWKGKGWGRHLLNHMMQISREQGGLNMFLEVRPSNVSAITLYESIGFNEMGVRPGYYPAHNGRENAVLMGVAL</sequence>
<comment type="caution">
    <text evidence="1">Lacks conserved residue(s) required for the propagation of feature annotation.</text>
</comment>
<comment type="catalytic activity">
    <reaction evidence="1 2">
        <text>N-terminal L-alanyl-[ribosomal protein bS18] + acetyl-CoA = N-terminal N(alpha)-acetyl-L-alanyl-[ribosomal protein bS18] + CoA + H(+)</text>
        <dbReference type="Rhea" id="RHEA:43756"/>
        <dbReference type="Rhea" id="RHEA-COMP:10676"/>
        <dbReference type="Rhea" id="RHEA-COMP:10677"/>
        <dbReference type="ChEBI" id="CHEBI:15378"/>
        <dbReference type="ChEBI" id="CHEBI:57287"/>
        <dbReference type="ChEBI" id="CHEBI:57288"/>
        <dbReference type="ChEBI" id="CHEBI:64718"/>
        <dbReference type="ChEBI" id="CHEBI:83683"/>
        <dbReference type="EC" id="2.3.1.266"/>
    </reaction>
</comment>
<dbReference type="RefSeq" id="WP_045750657.1">
    <property type="nucleotide sequence ID" value="NZ_LN794158.1"/>
</dbReference>
<dbReference type="PANTHER" id="PTHR43617:SF35">
    <property type="entry name" value="[RIBOSOMAL PROTEIN BS18]-ALANINE N-ACETYLTRANSFERASE"/>
    <property type="match status" value="1"/>
</dbReference>
<dbReference type="KEGG" id="mbac:BN1209_0324"/>
<organism evidence="4 5">
    <name type="scientific">Candidatus Methylopumilus turicensis</name>
    <dbReference type="NCBI Taxonomy" id="1581680"/>
    <lineage>
        <taxon>Bacteria</taxon>
        <taxon>Pseudomonadati</taxon>
        <taxon>Pseudomonadota</taxon>
        <taxon>Betaproteobacteria</taxon>
        <taxon>Nitrosomonadales</taxon>
        <taxon>Methylophilaceae</taxon>
        <taxon>Candidatus Methylopumilus</taxon>
    </lineage>
</organism>
<evidence type="ECO:0000256" key="2">
    <source>
        <dbReference type="RuleBase" id="RU363094"/>
    </source>
</evidence>
<evidence type="ECO:0000313" key="5">
    <source>
        <dbReference type="Proteomes" id="UP000056322"/>
    </source>
</evidence>
<dbReference type="PANTHER" id="PTHR43617">
    <property type="entry name" value="L-AMINO ACID N-ACETYLTRANSFERASE"/>
    <property type="match status" value="1"/>
</dbReference>
<dbReference type="HOGENOM" id="CLU_013985_23_2_4"/>
<dbReference type="GO" id="GO:0005737">
    <property type="term" value="C:cytoplasm"/>
    <property type="evidence" value="ECO:0007669"/>
    <property type="project" value="UniProtKB-SubCell"/>
</dbReference>
<dbReference type="Gene3D" id="3.40.630.30">
    <property type="match status" value="1"/>
</dbReference>
<reference evidence="5" key="1">
    <citation type="submission" date="2014-12" db="EMBL/GenBank/DDBJ databases">
        <authorList>
            <person name="Salcher M.M."/>
        </authorList>
    </citation>
    <scope>NUCLEOTIDE SEQUENCE [LARGE SCALE GENOMIC DNA]</scope>
    <source>
        <strain evidence="5">MMS-10A-171</strain>
    </source>
</reference>
<keyword evidence="1 2" id="KW-0963">Cytoplasm</keyword>
<protein>
    <recommendedName>
        <fullName evidence="1 2">[Ribosomal protein bS18]-alanine N-acetyltransferase</fullName>
        <ecNumber evidence="1 2">2.3.1.266</ecNumber>
    </recommendedName>
</protein>
<dbReference type="EMBL" id="LN794158">
    <property type="protein sequence ID" value="CEN55377.1"/>
    <property type="molecule type" value="Genomic_DNA"/>
</dbReference>
<dbReference type="HAMAP" id="MF_02210">
    <property type="entry name" value="RimI"/>
    <property type="match status" value="1"/>
</dbReference>
<keyword evidence="1" id="KW-0012">Acyltransferase</keyword>
<name>A0A0B7IWA4_9PROT</name>
<dbReference type="InterPro" id="IPR000182">
    <property type="entry name" value="GNAT_dom"/>
</dbReference>
<feature type="binding site" evidence="1">
    <location>
        <position position="116"/>
    </location>
    <ligand>
        <name>acetyl-CoA</name>
        <dbReference type="ChEBI" id="CHEBI:57288"/>
    </ligand>
</feature>
<dbReference type="PROSITE" id="PS51186">
    <property type="entry name" value="GNAT"/>
    <property type="match status" value="1"/>
</dbReference>
<dbReference type="AlphaFoldDB" id="A0A0B7IWA4"/>
<keyword evidence="5" id="KW-1185">Reference proteome</keyword>
<dbReference type="Pfam" id="PF00583">
    <property type="entry name" value="Acetyltransf_1"/>
    <property type="match status" value="1"/>
</dbReference>
<dbReference type="SUPFAM" id="SSF55729">
    <property type="entry name" value="Acyl-CoA N-acyltransferases (Nat)"/>
    <property type="match status" value="1"/>
</dbReference>
<proteinExistence type="inferred from homology"/>
<gene>
    <name evidence="1" type="primary">rimI</name>
    <name evidence="4" type="ORF">BN1209_0324</name>
</gene>
<feature type="domain" description="N-acetyltransferase" evidence="3">
    <location>
        <begin position="10"/>
        <end position="154"/>
    </location>
</feature>
<evidence type="ECO:0000256" key="1">
    <source>
        <dbReference type="HAMAP-Rule" id="MF_02210"/>
    </source>
</evidence>
<comment type="subcellular location">
    <subcellularLocation>
        <location evidence="1 2">Cytoplasm</location>
    </subcellularLocation>
</comment>
<evidence type="ECO:0000259" key="3">
    <source>
        <dbReference type="PROSITE" id="PS51186"/>
    </source>
</evidence>
<dbReference type="InterPro" id="IPR006464">
    <property type="entry name" value="AcTrfase_RimI/Ard1"/>
</dbReference>